<proteinExistence type="predicted"/>
<dbReference type="Proteomes" id="UP000245252">
    <property type="component" value="Unassembled WGS sequence"/>
</dbReference>
<accession>A0A2U2DFQ4</accession>
<reference evidence="2 3" key="1">
    <citation type="submission" date="2018-05" db="EMBL/GenBank/DDBJ databases">
        <title>The draft genome of strain NS-104.</title>
        <authorList>
            <person name="Hang P."/>
            <person name="Jiang J."/>
        </authorList>
    </citation>
    <scope>NUCLEOTIDE SEQUENCE [LARGE SCALE GENOMIC DNA]</scope>
    <source>
        <strain evidence="2 3">NS-104</strain>
    </source>
</reference>
<dbReference type="RefSeq" id="WP_109462401.1">
    <property type="nucleotide sequence ID" value="NZ_QFBC01000034.1"/>
</dbReference>
<feature type="region of interest" description="Disordered" evidence="1">
    <location>
        <begin position="150"/>
        <end position="172"/>
    </location>
</feature>
<dbReference type="Gene3D" id="2.40.50.230">
    <property type="entry name" value="Gp5 N-terminal domain"/>
    <property type="match status" value="1"/>
</dbReference>
<evidence type="ECO:0000313" key="2">
    <source>
        <dbReference type="EMBL" id="PWE52155.1"/>
    </source>
</evidence>
<gene>
    <name evidence="2" type="ORF">DEM27_32670</name>
</gene>
<evidence type="ECO:0000256" key="1">
    <source>
        <dbReference type="SAM" id="MobiDB-lite"/>
    </source>
</evidence>
<protein>
    <submittedName>
        <fullName evidence="2">Phage baseplate protein</fullName>
    </submittedName>
</protein>
<evidence type="ECO:0000313" key="3">
    <source>
        <dbReference type="Proteomes" id="UP000245252"/>
    </source>
</evidence>
<dbReference type="AlphaFoldDB" id="A0A2U2DFQ4"/>
<keyword evidence="3" id="KW-1185">Reference proteome</keyword>
<organism evidence="2 3">
    <name type="scientific">Metarhizobium album</name>
    <dbReference type="NCBI Taxonomy" id="2182425"/>
    <lineage>
        <taxon>Bacteria</taxon>
        <taxon>Pseudomonadati</taxon>
        <taxon>Pseudomonadota</taxon>
        <taxon>Alphaproteobacteria</taxon>
        <taxon>Hyphomicrobiales</taxon>
        <taxon>Rhizobiaceae</taxon>
        <taxon>Metarhizobium</taxon>
    </lineage>
</organism>
<dbReference type="EMBL" id="QFBC01000034">
    <property type="protein sequence ID" value="PWE52155.1"/>
    <property type="molecule type" value="Genomic_DNA"/>
</dbReference>
<name>A0A2U2DFQ4_9HYPH</name>
<comment type="caution">
    <text evidence="2">The sequence shown here is derived from an EMBL/GenBank/DDBJ whole genome shotgun (WGS) entry which is preliminary data.</text>
</comment>
<sequence>MRSYTATEIRRVREQLDQVNRRLALMSLPGKAGHFEPDKRLLRLTLGKTKDGKDILGPKVRWQEATAGGMKIHSQPAENEQMILASQSGTVGQASIAMPATYDQDHAAPSQSTDTAVFDRGGRIELSAGGIRIIGRVTIEGDGVTHNGKNIGDTHEHTGVIPGAANTGPPAG</sequence>
<dbReference type="OrthoDB" id="7852340at2"/>
<dbReference type="InterPro" id="IPR037026">
    <property type="entry name" value="Vgr_OB-fold_dom_sf"/>
</dbReference>